<dbReference type="PANTHER" id="PTHR11374:SF3">
    <property type="entry name" value="UDP-GLUCOSE 6-DEHYDROGENASE"/>
    <property type="match status" value="1"/>
</dbReference>
<evidence type="ECO:0000256" key="2">
    <source>
        <dbReference type="ARBA" id="ARBA00006601"/>
    </source>
</evidence>
<dbReference type="InterPro" id="IPR008927">
    <property type="entry name" value="6-PGluconate_DH-like_C_sf"/>
</dbReference>
<dbReference type="Pfam" id="PF03720">
    <property type="entry name" value="UDPG_MGDP_dh_C"/>
    <property type="match status" value="1"/>
</dbReference>
<evidence type="ECO:0000256" key="7">
    <source>
        <dbReference type="PIRNR" id="PIRNR000124"/>
    </source>
</evidence>
<keyword evidence="5" id="KW-0520">NAD</keyword>
<dbReference type="SUPFAM" id="SSF48179">
    <property type="entry name" value="6-phosphogluconate dehydrogenase C-terminal domain-like"/>
    <property type="match status" value="1"/>
</dbReference>
<dbReference type="InterPro" id="IPR014027">
    <property type="entry name" value="UDP-Glc/GDP-Man_DH_C"/>
</dbReference>
<keyword evidence="4" id="KW-0560">Oxidoreductase</keyword>
<dbReference type="InterPro" id="IPR017476">
    <property type="entry name" value="UDP-Glc/GDP-Man"/>
</dbReference>
<evidence type="ECO:0000256" key="5">
    <source>
        <dbReference type="ARBA" id="ARBA00023027"/>
    </source>
</evidence>
<dbReference type="SUPFAM" id="SSF51735">
    <property type="entry name" value="NAD(P)-binding Rossmann-fold domains"/>
    <property type="match status" value="1"/>
</dbReference>
<dbReference type="Proteomes" id="UP000647133">
    <property type="component" value="Unassembled WGS sequence"/>
</dbReference>
<protein>
    <recommendedName>
        <fullName evidence="3">UDP-glucose 6-dehydrogenase</fullName>
        <ecNumber evidence="3">1.1.1.22</ecNumber>
    </recommendedName>
</protein>
<dbReference type="Pfam" id="PF00984">
    <property type="entry name" value="UDPG_MGDP_dh"/>
    <property type="match status" value="1"/>
</dbReference>
<evidence type="ECO:0000256" key="4">
    <source>
        <dbReference type="ARBA" id="ARBA00023002"/>
    </source>
</evidence>
<comment type="caution">
    <text evidence="9">The sequence shown here is derived from an EMBL/GenBank/DDBJ whole genome shotgun (WGS) entry which is preliminary data.</text>
</comment>
<evidence type="ECO:0000256" key="6">
    <source>
        <dbReference type="ARBA" id="ARBA00047473"/>
    </source>
</evidence>
<comment type="catalytic activity">
    <reaction evidence="6">
        <text>UDP-alpha-D-glucose + 2 NAD(+) + H2O = UDP-alpha-D-glucuronate + 2 NADH + 3 H(+)</text>
        <dbReference type="Rhea" id="RHEA:23596"/>
        <dbReference type="ChEBI" id="CHEBI:15377"/>
        <dbReference type="ChEBI" id="CHEBI:15378"/>
        <dbReference type="ChEBI" id="CHEBI:57540"/>
        <dbReference type="ChEBI" id="CHEBI:57945"/>
        <dbReference type="ChEBI" id="CHEBI:58052"/>
        <dbReference type="ChEBI" id="CHEBI:58885"/>
        <dbReference type="EC" id="1.1.1.22"/>
    </reaction>
</comment>
<comment type="pathway">
    <text evidence="1">Nucleotide-sugar biosynthesis; UDP-alpha-D-glucuronate biosynthesis; UDP-alpha-D-glucuronate from UDP-alpha-D-glucose: step 1/1.</text>
</comment>
<dbReference type="RefSeq" id="WP_192011765.1">
    <property type="nucleotide sequence ID" value="NZ_JACYTQ010000009.1"/>
</dbReference>
<keyword evidence="10" id="KW-1185">Reference proteome</keyword>
<dbReference type="Gene3D" id="1.20.5.100">
    <property type="entry name" value="Cytochrome c1, transmembrane anchor, C-terminal"/>
    <property type="match status" value="1"/>
</dbReference>
<dbReference type="SMART" id="SM00984">
    <property type="entry name" value="UDPG_MGDP_dh_C"/>
    <property type="match status" value="1"/>
</dbReference>
<evidence type="ECO:0000259" key="8">
    <source>
        <dbReference type="SMART" id="SM00984"/>
    </source>
</evidence>
<dbReference type="InterPro" id="IPR014026">
    <property type="entry name" value="UDP-Glc/GDP-Man_DH_dimer"/>
</dbReference>
<gene>
    <name evidence="9" type="ORF">IFO69_19205</name>
</gene>
<dbReference type="InterPro" id="IPR028356">
    <property type="entry name" value="UDPglc_DH_euk"/>
</dbReference>
<dbReference type="InterPro" id="IPR001732">
    <property type="entry name" value="UDP-Glc/GDP-Man_DH_N"/>
</dbReference>
<proteinExistence type="inferred from homology"/>
<organism evidence="9 10">
    <name type="scientific">Echinicola arenosa</name>
    <dbReference type="NCBI Taxonomy" id="2774144"/>
    <lineage>
        <taxon>Bacteria</taxon>
        <taxon>Pseudomonadati</taxon>
        <taxon>Bacteroidota</taxon>
        <taxon>Cytophagia</taxon>
        <taxon>Cytophagales</taxon>
        <taxon>Cyclobacteriaceae</taxon>
        <taxon>Echinicola</taxon>
    </lineage>
</organism>
<dbReference type="Gene3D" id="3.40.50.720">
    <property type="entry name" value="NAD(P)-binding Rossmann-like Domain"/>
    <property type="match status" value="2"/>
</dbReference>
<dbReference type="PANTHER" id="PTHR11374">
    <property type="entry name" value="UDP-GLUCOSE DEHYDROGENASE/UDP-MANNAC DEHYDROGENASE"/>
    <property type="match status" value="1"/>
</dbReference>
<dbReference type="PIRSF" id="PIRSF000124">
    <property type="entry name" value="UDPglc_GDPman_dh"/>
    <property type="match status" value="1"/>
</dbReference>
<dbReference type="InterPro" id="IPR036291">
    <property type="entry name" value="NAD(P)-bd_dom_sf"/>
</dbReference>
<feature type="domain" description="UDP-glucose/GDP-mannose dehydrogenase C-terminal" evidence="8">
    <location>
        <begin position="334"/>
        <end position="449"/>
    </location>
</feature>
<name>A0ABR9AQ26_9BACT</name>
<evidence type="ECO:0000256" key="1">
    <source>
        <dbReference type="ARBA" id="ARBA00004701"/>
    </source>
</evidence>
<dbReference type="EC" id="1.1.1.22" evidence="3"/>
<accession>A0ABR9AQ26</accession>
<dbReference type="EMBL" id="JACYTQ010000009">
    <property type="protein sequence ID" value="MBD8490889.1"/>
    <property type="molecule type" value="Genomic_DNA"/>
</dbReference>
<dbReference type="InterPro" id="IPR036220">
    <property type="entry name" value="UDP-Glc/GDP-Man_DH_C_sf"/>
</dbReference>
<dbReference type="PIRSF" id="PIRSF500133">
    <property type="entry name" value="UDPglc_DH_euk"/>
    <property type="match status" value="1"/>
</dbReference>
<comment type="similarity">
    <text evidence="2 7">Belongs to the UDP-glucose/GDP-mannose dehydrogenase family.</text>
</comment>
<sequence>MKIKKICCIGAGYVGGPTMAVIAQKCPDVYVTVVDINETRIKAWNDEDLNNLPVYEPGLDKVVAEARGRNLRFCTNVEGAIQEADMIFISVNTPTKTYGEGKGQAADLKWIELCARQIAAAAESDKIVVEKSTLPVRTAEAIRDILENTGNGTKFQILSNPEFLAEGTAIEDLMAPDRVLIGGDTSTEEGLEAMEALVEIYNSWVPREKILTTNVWSSELSKLTANAFLAQRVSSINALSELCENTEANINEVSRAIGTDSRIGNKFLKASVGFGGSCFQKDILNLVYICRTYGLKDVADYWEQVIKMNDHQKGRFAKNIIKSLYNTVSGKKIAFLGWAFKKDTNDTRESAAIYVADHLLSEDAKITVFDPKVREEQMYADIDYLNTRNKVDNRKLMKSEPCPYEACKGAHAIAVLTEWDEFVDYDWQKIYDNMLKPAQVFDGRSILDKEKLKDIGFRVYTIGTA</sequence>
<dbReference type="SUPFAM" id="SSF52413">
    <property type="entry name" value="UDP-glucose/GDP-mannose dehydrogenase C-terminal domain"/>
    <property type="match status" value="1"/>
</dbReference>
<evidence type="ECO:0000313" key="9">
    <source>
        <dbReference type="EMBL" id="MBD8490889.1"/>
    </source>
</evidence>
<dbReference type="Pfam" id="PF03721">
    <property type="entry name" value="UDPG_MGDP_dh_N"/>
    <property type="match status" value="1"/>
</dbReference>
<reference evidence="9 10" key="1">
    <citation type="submission" date="2020-09" db="EMBL/GenBank/DDBJ databases">
        <title>Echinicola sp. CAU 1574 isolated from sand of Sido Beach.</title>
        <authorList>
            <person name="Kim W."/>
        </authorList>
    </citation>
    <scope>NUCLEOTIDE SEQUENCE [LARGE SCALE GENOMIC DNA]</scope>
    <source>
        <strain evidence="9 10">CAU 1574</strain>
    </source>
</reference>
<evidence type="ECO:0000256" key="3">
    <source>
        <dbReference type="ARBA" id="ARBA00012954"/>
    </source>
</evidence>
<evidence type="ECO:0000313" key="10">
    <source>
        <dbReference type="Proteomes" id="UP000647133"/>
    </source>
</evidence>
<dbReference type="NCBIfam" id="TIGR03026">
    <property type="entry name" value="NDP-sugDHase"/>
    <property type="match status" value="1"/>
</dbReference>